<sequence length="92" mass="10409">MNMNSEDAPKIEFPCDDYVIKIVGDAVPEYKPFVAGVLQKYDSTVHEARFSENPSKNGNFVSLTIRMRIEEEGHLEALFVELKGNSMVKMVL</sequence>
<dbReference type="Pfam" id="PF04359">
    <property type="entry name" value="DUF493"/>
    <property type="match status" value="1"/>
</dbReference>
<gene>
    <name evidence="3" type="ORF">MED297_03330</name>
</gene>
<name>A4BJE1_9GAMM</name>
<evidence type="ECO:0000313" key="3">
    <source>
        <dbReference type="EMBL" id="EAR07799.1"/>
    </source>
</evidence>
<organism evidence="3 4">
    <name type="scientific">Reinekea blandensis MED297</name>
    <dbReference type="NCBI Taxonomy" id="314283"/>
    <lineage>
        <taxon>Bacteria</taxon>
        <taxon>Pseudomonadati</taxon>
        <taxon>Pseudomonadota</taxon>
        <taxon>Gammaproteobacteria</taxon>
        <taxon>Oceanospirillales</taxon>
        <taxon>Saccharospirillaceae</taxon>
        <taxon>Reinekea</taxon>
    </lineage>
</organism>
<dbReference type="SUPFAM" id="SSF117991">
    <property type="entry name" value="YbeD/HP0495-like"/>
    <property type="match status" value="1"/>
</dbReference>
<protein>
    <recommendedName>
        <fullName evidence="2">UPF0250 protein MED297_03330</fullName>
    </recommendedName>
</protein>
<comment type="caution">
    <text evidence="3">The sequence shown here is derived from an EMBL/GenBank/DDBJ whole genome shotgun (WGS) entry which is preliminary data.</text>
</comment>
<proteinExistence type="inferred from homology"/>
<reference evidence="3 4" key="1">
    <citation type="submission" date="2006-02" db="EMBL/GenBank/DDBJ databases">
        <authorList>
            <person name="Pinhassi J."/>
            <person name="Pedros-Alio C."/>
            <person name="Ferriera S."/>
            <person name="Johnson J."/>
            <person name="Kravitz S."/>
            <person name="Halpern A."/>
            <person name="Remington K."/>
            <person name="Beeson K."/>
            <person name="Tran B."/>
            <person name="Rogers Y.-H."/>
            <person name="Friedman R."/>
            <person name="Venter J.C."/>
        </authorList>
    </citation>
    <scope>NUCLEOTIDE SEQUENCE [LARGE SCALE GENOMIC DNA]</scope>
    <source>
        <strain evidence="3 4">MED297</strain>
    </source>
</reference>
<keyword evidence="4" id="KW-1185">Reference proteome</keyword>
<evidence type="ECO:0000256" key="1">
    <source>
        <dbReference type="ARBA" id="ARBA00008460"/>
    </source>
</evidence>
<dbReference type="EMBL" id="AAOE01000032">
    <property type="protein sequence ID" value="EAR07799.1"/>
    <property type="molecule type" value="Genomic_DNA"/>
</dbReference>
<dbReference type="InterPro" id="IPR007454">
    <property type="entry name" value="UPF0250_YbeD-like"/>
</dbReference>
<dbReference type="GO" id="GO:0005829">
    <property type="term" value="C:cytosol"/>
    <property type="evidence" value="ECO:0007669"/>
    <property type="project" value="TreeGrafter"/>
</dbReference>
<dbReference type="InterPro" id="IPR027471">
    <property type="entry name" value="YbeD-like_sf"/>
</dbReference>
<comment type="similarity">
    <text evidence="1 2">Belongs to the UPF0250 family.</text>
</comment>
<dbReference type="STRING" id="314283.MED297_03330"/>
<dbReference type="Gene3D" id="3.30.70.260">
    <property type="match status" value="1"/>
</dbReference>
<dbReference type="PANTHER" id="PTHR38036:SF1">
    <property type="entry name" value="UPF0250 PROTEIN YBED"/>
    <property type="match status" value="1"/>
</dbReference>
<dbReference type="HOGENOM" id="CLU_161438_1_0_6"/>
<dbReference type="Proteomes" id="UP000005953">
    <property type="component" value="Unassembled WGS sequence"/>
</dbReference>
<dbReference type="HAMAP" id="MF_00659">
    <property type="entry name" value="UPF0250"/>
    <property type="match status" value="1"/>
</dbReference>
<dbReference type="AlphaFoldDB" id="A4BJE1"/>
<dbReference type="PANTHER" id="PTHR38036">
    <property type="entry name" value="UPF0250 PROTEIN YBED"/>
    <property type="match status" value="1"/>
</dbReference>
<accession>A4BJE1</accession>
<evidence type="ECO:0000313" key="4">
    <source>
        <dbReference type="Proteomes" id="UP000005953"/>
    </source>
</evidence>
<evidence type="ECO:0000256" key="2">
    <source>
        <dbReference type="HAMAP-Rule" id="MF_00659"/>
    </source>
</evidence>